<evidence type="ECO:0000256" key="4">
    <source>
        <dbReference type="ARBA" id="ARBA00022989"/>
    </source>
</evidence>
<dbReference type="AlphaFoldDB" id="K6G4F0"/>
<protein>
    <recommendedName>
        <fullName evidence="6">Probable membrane transporter protein</fullName>
    </recommendedName>
</protein>
<comment type="caution">
    <text evidence="7">The sequence shown here is derived from an EMBL/GenBank/DDBJ whole genome shotgun (WGS) entry which is preliminary data.</text>
</comment>
<feature type="transmembrane region" description="Helical" evidence="6">
    <location>
        <begin position="163"/>
        <end position="184"/>
    </location>
</feature>
<feature type="transmembrane region" description="Helical" evidence="6">
    <location>
        <begin position="196"/>
        <end position="218"/>
    </location>
</feature>
<keyword evidence="8" id="KW-1185">Reference proteome</keyword>
<keyword evidence="3 6" id="KW-0812">Transmembrane</keyword>
<organism evidence="7 8">
    <name type="scientific">SAR86 cluster bacterium SAR86E</name>
    <dbReference type="NCBI Taxonomy" id="1208365"/>
    <lineage>
        <taxon>Bacteria</taxon>
        <taxon>Pseudomonadati</taxon>
        <taxon>Pseudomonadota</taxon>
        <taxon>Gammaproteobacteria</taxon>
        <taxon>SAR86 cluster</taxon>
    </lineage>
</organism>
<reference evidence="7 8" key="1">
    <citation type="submission" date="2012-09" db="EMBL/GenBank/DDBJ databases">
        <authorList>
            <person name="Dupont C.L."/>
            <person name="Rusch D.B."/>
            <person name="Lombardo M.-J."/>
            <person name="Novotny M."/>
            <person name="Yee-Greenbaum J."/>
            <person name="Laskin R."/>
        </authorList>
    </citation>
    <scope>NUCLEOTIDE SEQUENCE [LARGE SCALE GENOMIC DNA]</scope>
    <source>
        <strain evidence="7">SAR86E</strain>
    </source>
</reference>
<sequence>MFGIGGGSILVPSLILIFYSMGFEGSIIVLMAIGTSLASIIFSAISSALSHHKKRSVKWLLVTPLSIGMIIGAVVGAGFAATLSSEILKWVITVFLIVIGMEMIIGFTQTLANKKKGILSLSKFIAPVHGSWIGFLSSIIGIGGGSFTTPLMIAGGYNIRQGIGTAAACGVPISAAGAMSYMYYGEISNLDLPSGAFGYVFWPAVVSISLASIFTANIGANVSHSISENTLKIFFGIFLIMVAIMVITN</sequence>
<keyword evidence="4 6" id="KW-1133">Transmembrane helix</keyword>
<dbReference type="PANTHER" id="PTHR43483">
    <property type="entry name" value="MEMBRANE TRANSPORTER PROTEIN HI_0806-RELATED"/>
    <property type="match status" value="1"/>
</dbReference>
<dbReference type="GO" id="GO:0005886">
    <property type="term" value="C:plasma membrane"/>
    <property type="evidence" value="ECO:0007669"/>
    <property type="project" value="UniProtKB-SubCell"/>
</dbReference>
<evidence type="ECO:0000256" key="6">
    <source>
        <dbReference type="RuleBase" id="RU363041"/>
    </source>
</evidence>
<keyword evidence="6" id="KW-1003">Cell membrane</keyword>
<evidence type="ECO:0000256" key="1">
    <source>
        <dbReference type="ARBA" id="ARBA00004141"/>
    </source>
</evidence>
<dbReference type="STRING" id="1208365.B273_0813"/>
<accession>K6G4F0</accession>
<name>K6G4F0_9GAMM</name>
<keyword evidence="5 6" id="KW-0472">Membrane</keyword>
<evidence type="ECO:0000256" key="3">
    <source>
        <dbReference type="ARBA" id="ARBA00022692"/>
    </source>
</evidence>
<dbReference type="Pfam" id="PF01925">
    <property type="entry name" value="TauE"/>
    <property type="match status" value="1"/>
</dbReference>
<dbReference type="InterPro" id="IPR002781">
    <property type="entry name" value="TM_pro_TauE-like"/>
</dbReference>
<dbReference type="PANTHER" id="PTHR43483:SF3">
    <property type="entry name" value="MEMBRANE TRANSPORTER PROTEIN HI_0806-RELATED"/>
    <property type="match status" value="1"/>
</dbReference>
<dbReference type="EMBL" id="AMWX01000012">
    <property type="protein sequence ID" value="EKO36079.1"/>
    <property type="molecule type" value="Genomic_DNA"/>
</dbReference>
<feature type="transmembrane region" description="Helical" evidence="6">
    <location>
        <begin position="124"/>
        <end position="143"/>
    </location>
</feature>
<dbReference type="Proteomes" id="UP000010310">
    <property type="component" value="Unassembled WGS sequence"/>
</dbReference>
<gene>
    <name evidence="7" type="ORF">B273_0813</name>
</gene>
<evidence type="ECO:0000256" key="5">
    <source>
        <dbReference type="ARBA" id="ARBA00023136"/>
    </source>
</evidence>
<feature type="transmembrane region" description="Helical" evidence="6">
    <location>
        <begin position="230"/>
        <end position="248"/>
    </location>
</feature>
<evidence type="ECO:0000313" key="8">
    <source>
        <dbReference type="Proteomes" id="UP000010310"/>
    </source>
</evidence>
<comment type="similarity">
    <text evidence="2 6">Belongs to the 4-toluene sulfonate uptake permease (TSUP) (TC 2.A.102) family.</text>
</comment>
<proteinExistence type="inferred from homology"/>
<evidence type="ECO:0000313" key="7">
    <source>
        <dbReference type="EMBL" id="EKO36079.1"/>
    </source>
</evidence>
<comment type="subcellular location">
    <subcellularLocation>
        <location evidence="6">Cell membrane</location>
        <topology evidence="6">Multi-pass membrane protein</topology>
    </subcellularLocation>
    <subcellularLocation>
        <location evidence="1">Membrane</location>
        <topology evidence="1">Multi-pass membrane protein</topology>
    </subcellularLocation>
</comment>
<feature type="transmembrane region" description="Helical" evidence="6">
    <location>
        <begin position="87"/>
        <end position="112"/>
    </location>
</feature>
<evidence type="ECO:0000256" key="2">
    <source>
        <dbReference type="ARBA" id="ARBA00009142"/>
    </source>
</evidence>
<feature type="transmembrane region" description="Helical" evidence="6">
    <location>
        <begin position="27"/>
        <end position="47"/>
    </location>
</feature>
<feature type="transmembrane region" description="Helical" evidence="6">
    <location>
        <begin position="59"/>
        <end position="81"/>
    </location>
</feature>